<organism evidence="2 3">
    <name type="scientific">Psychromarinibacter sediminicola</name>
    <dbReference type="NCBI Taxonomy" id="3033385"/>
    <lineage>
        <taxon>Bacteria</taxon>
        <taxon>Pseudomonadati</taxon>
        <taxon>Pseudomonadota</taxon>
        <taxon>Alphaproteobacteria</taxon>
        <taxon>Rhodobacterales</taxon>
        <taxon>Paracoccaceae</taxon>
        <taxon>Psychromarinibacter</taxon>
    </lineage>
</organism>
<keyword evidence="3" id="KW-1185">Reference proteome</keyword>
<dbReference type="PANTHER" id="PTHR42941">
    <property type="entry name" value="SLL1037 PROTEIN"/>
    <property type="match status" value="1"/>
</dbReference>
<evidence type="ECO:0000313" key="3">
    <source>
        <dbReference type="Proteomes" id="UP001220964"/>
    </source>
</evidence>
<keyword evidence="1" id="KW-0732">Signal</keyword>
<dbReference type="NCBIfam" id="TIGR02122">
    <property type="entry name" value="TRAP_TAXI"/>
    <property type="match status" value="1"/>
</dbReference>
<protein>
    <submittedName>
        <fullName evidence="2">TAXI family TRAP transporter solute-binding subunit</fullName>
    </submittedName>
</protein>
<dbReference type="RefSeq" id="WP_275567360.1">
    <property type="nucleotide sequence ID" value="NZ_JARGYC010000024.1"/>
</dbReference>
<feature type="chain" id="PRO_5041929066" evidence="1">
    <location>
        <begin position="22"/>
        <end position="324"/>
    </location>
</feature>
<evidence type="ECO:0000313" key="2">
    <source>
        <dbReference type="EMBL" id="MDF0601218.1"/>
    </source>
</evidence>
<dbReference type="Gene3D" id="3.40.190.10">
    <property type="entry name" value="Periplasmic binding protein-like II"/>
    <property type="match status" value="2"/>
</dbReference>
<dbReference type="PANTHER" id="PTHR42941:SF1">
    <property type="entry name" value="SLL1037 PROTEIN"/>
    <property type="match status" value="1"/>
</dbReference>
<accession>A0AAE3NNG1</accession>
<gene>
    <name evidence="2" type="ORF">P1J78_10800</name>
</gene>
<feature type="signal peptide" evidence="1">
    <location>
        <begin position="1"/>
        <end position="21"/>
    </location>
</feature>
<dbReference type="AlphaFoldDB" id="A0AAE3NNG1"/>
<comment type="caution">
    <text evidence="2">The sequence shown here is derived from an EMBL/GenBank/DDBJ whole genome shotgun (WGS) entry which is preliminary data.</text>
</comment>
<dbReference type="Pfam" id="PF16868">
    <property type="entry name" value="NMT1_3"/>
    <property type="match status" value="1"/>
</dbReference>
<evidence type="ECO:0000256" key="1">
    <source>
        <dbReference type="SAM" id="SignalP"/>
    </source>
</evidence>
<dbReference type="SUPFAM" id="SSF53850">
    <property type="entry name" value="Periplasmic binding protein-like II"/>
    <property type="match status" value="1"/>
</dbReference>
<name>A0AAE3NNG1_9RHOB</name>
<proteinExistence type="predicted"/>
<dbReference type="EMBL" id="JARGYC010000024">
    <property type="protein sequence ID" value="MDF0601218.1"/>
    <property type="molecule type" value="Genomic_DNA"/>
</dbReference>
<reference evidence="2" key="1">
    <citation type="submission" date="2023-03" db="EMBL/GenBank/DDBJ databases">
        <title>Multiphase analysis and comparison of six strains from genera Psychromarinibacter, Lutimaribacter, and Maritimibacter, including a novel species: Psychromarinibacter sediminicola sp. nov.</title>
        <authorList>
            <person name="Wang Y.-H."/>
            <person name="Ye M.-Q."/>
            <person name="Du Z.-J."/>
        </authorList>
    </citation>
    <scope>NUCLEOTIDE SEQUENCE</scope>
    <source>
        <strain evidence="2">C21-152</strain>
    </source>
</reference>
<sequence>MKLIHALALGAGLAAAPAAHAQTLTVETGTPSGLTTLAMQVIATYGDLDLQINSGQTLTRACLKAGQGDIDVAICPPPAMSAMANGVGPYKDVSDSAKEAHGNLRGLFAFSAGFFHPIVKADSGIESWDDTFGTRIFTGPPAGAANNQSQAIIRAASGMEPGEDYEAVNLGWGAGLQAFQDGQFEVFMRPAPIGVSVIEQLGPIRLLGLSEEARESEAWKNYTAQESRFAGTIPAGTYSNAVNEEDVTVAEYSMQAGVHADMDEETAYQLTKQFWENLDAAKADIKVLAGINPEQPFIGMNLPLHPGAIRYYKEIGVEIPDARM</sequence>
<dbReference type="InterPro" id="IPR011852">
    <property type="entry name" value="TRAP_TAXI"/>
</dbReference>
<dbReference type="Proteomes" id="UP001220964">
    <property type="component" value="Unassembled WGS sequence"/>
</dbReference>